<dbReference type="RefSeq" id="WP_090775004.1">
    <property type="nucleotide sequence ID" value="NZ_FMYM01000003.1"/>
</dbReference>
<dbReference type="InterPro" id="IPR023753">
    <property type="entry name" value="FAD/NAD-binding_dom"/>
</dbReference>
<dbReference type="PRINTS" id="PR00419">
    <property type="entry name" value="ADXRDTASE"/>
</dbReference>
<dbReference type="OrthoDB" id="9803192at2"/>
<dbReference type="InterPro" id="IPR036188">
    <property type="entry name" value="FAD/NAD-bd_sf"/>
</dbReference>
<dbReference type="InterPro" id="IPR028261">
    <property type="entry name" value="DPD_II"/>
</dbReference>
<dbReference type="Pfam" id="PF07992">
    <property type="entry name" value="Pyr_redox_2"/>
    <property type="match status" value="1"/>
</dbReference>
<keyword evidence="2" id="KW-0560">Oxidoreductase</keyword>
<dbReference type="Proteomes" id="UP000242662">
    <property type="component" value="Unassembled WGS sequence"/>
</dbReference>
<evidence type="ECO:0000256" key="3">
    <source>
        <dbReference type="ARBA" id="ARBA00023164"/>
    </source>
</evidence>
<evidence type="ECO:0000259" key="5">
    <source>
        <dbReference type="Pfam" id="PF07992"/>
    </source>
</evidence>
<evidence type="ECO:0000256" key="4">
    <source>
        <dbReference type="ARBA" id="ARBA00029440"/>
    </source>
</evidence>
<dbReference type="Gene3D" id="1.10.1060.10">
    <property type="entry name" value="Alpha-helical ferredoxin"/>
    <property type="match status" value="1"/>
</dbReference>
<sequence length="488" mass="52904">MAKPTGFLTYVRADVKKEAPHKRVAHWKEFTRPMSTQTLQEQGARCMDCAVPFCHTGTEEVGCPIHNLIPEWNELVYRNQWKEALVRLHKTNNFPEFTGRVCPAPCEGSCVAALHGEAVAIKSIENHIVERGFAEGWIVAHPPKARTEKTVAIVGSGPAGLAAADQLNQAGHTVTVFERDDRVGGLLTYGIPDVKLPFSIIERRINLLREEGISFETGVDIGSDISAAVLRESFDAVILATGATKPRDLSCEGRTLDGVHFAMDFLRANTKSLLDSNHQDEQFLSAAGKHVIVIGGGDTGADCITTSVRHGALSVTQFDINAQQGFTRASENAWPLFPIVHTVSDAHEEAIAIYGEDPRAYKLQTKRFLGANGHVTGLETIEVNTTIDAQGRKTRTEVPGSEQVWHADLVLLALGFEGADATLCEALGVQMSTSQTVAQGRRPYETSVPGVFAAGDNRRGQSLVVWAIDEGRKAAAVCDRFLGGVFLS</sequence>
<dbReference type="InterPro" id="IPR006005">
    <property type="entry name" value="Glut_synth_ssu1"/>
</dbReference>
<evidence type="ECO:0000259" key="6">
    <source>
        <dbReference type="Pfam" id="PF14691"/>
    </source>
</evidence>
<dbReference type="EMBL" id="FMYM01000003">
    <property type="protein sequence ID" value="SDB91623.1"/>
    <property type="molecule type" value="Genomic_DNA"/>
</dbReference>
<comment type="pathway">
    <text evidence="4">Amino-acid biosynthesis.</text>
</comment>
<dbReference type="NCBIfam" id="TIGR01317">
    <property type="entry name" value="GOGAT_sm_gam"/>
    <property type="match status" value="1"/>
</dbReference>
<dbReference type="Gene3D" id="3.50.50.60">
    <property type="entry name" value="FAD/NAD(P)-binding domain"/>
    <property type="match status" value="2"/>
</dbReference>
<name>A0A1G6HBU0_9BACI</name>
<evidence type="ECO:0000256" key="2">
    <source>
        <dbReference type="ARBA" id="ARBA00023002"/>
    </source>
</evidence>
<feature type="domain" description="Dihydroprymidine dehydrogenase" evidence="6">
    <location>
        <begin position="24"/>
        <end position="135"/>
    </location>
</feature>
<keyword evidence="8" id="KW-1185">Reference proteome</keyword>
<proteinExistence type="predicted"/>
<reference evidence="8" key="1">
    <citation type="submission" date="2016-09" db="EMBL/GenBank/DDBJ databases">
        <authorList>
            <person name="Varghese N."/>
            <person name="Submissions S."/>
        </authorList>
    </citation>
    <scope>NUCLEOTIDE SEQUENCE [LARGE SCALE GENOMIC DNA]</scope>
    <source>
        <strain evidence="8">25nlg</strain>
    </source>
</reference>
<dbReference type="GO" id="GO:0006537">
    <property type="term" value="P:glutamate biosynthetic process"/>
    <property type="evidence" value="ECO:0007669"/>
    <property type="project" value="UniProtKB-KW"/>
</dbReference>
<dbReference type="PANTHER" id="PTHR43100">
    <property type="entry name" value="GLUTAMATE SYNTHASE [NADPH] SMALL CHAIN"/>
    <property type="match status" value="1"/>
</dbReference>
<dbReference type="InterPro" id="IPR051394">
    <property type="entry name" value="Glutamate_Synthase"/>
</dbReference>
<organism evidence="7 8">
    <name type="scientific">Shouchella lonarensis</name>
    <dbReference type="NCBI Taxonomy" id="1464122"/>
    <lineage>
        <taxon>Bacteria</taxon>
        <taxon>Bacillati</taxon>
        <taxon>Bacillota</taxon>
        <taxon>Bacilli</taxon>
        <taxon>Bacillales</taxon>
        <taxon>Bacillaceae</taxon>
        <taxon>Shouchella</taxon>
    </lineage>
</organism>
<dbReference type="AlphaFoldDB" id="A0A1G6HBU0"/>
<dbReference type="GO" id="GO:0051536">
    <property type="term" value="F:iron-sulfur cluster binding"/>
    <property type="evidence" value="ECO:0007669"/>
    <property type="project" value="InterPro"/>
</dbReference>
<dbReference type="GO" id="GO:0016639">
    <property type="term" value="F:oxidoreductase activity, acting on the CH-NH2 group of donors, NAD or NADP as acceptor"/>
    <property type="evidence" value="ECO:0007669"/>
    <property type="project" value="InterPro"/>
</dbReference>
<protein>
    <submittedName>
        <fullName evidence="7">Glutamate synthase (NADPH/NADH) small chain</fullName>
    </submittedName>
</protein>
<gene>
    <name evidence="7" type="ORF">SAMN05421737_103152</name>
</gene>
<dbReference type="SUPFAM" id="SSF51971">
    <property type="entry name" value="Nucleotide-binding domain"/>
    <property type="match status" value="1"/>
</dbReference>
<evidence type="ECO:0000313" key="8">
    <source>
        <dbReference type="Proteomes" id="UP000242662"/>
    </source>
</evidence>
<dbReference type="STRING" id="1464122.SAMN05421737_103152"/>
<dbReference type="InterPro" id="IPR009051">
    <property type="entry name" value="Helical_ferredxn"/>
</dbReference>
<accession>A0A1G6HBU0</accession>
<evidence type="ECO:0000256" key="1">
    <source>
        <dbReference type="ARBA" id="ARBA00022605"/>
    </source>
</evidence>
<dbReference type="SUPFAM" id="SSF46548">
    <property type="entry name" value="alpha-helical ferredoxin"/>
    <property type="match status" value="1"/>
</dbReference>
<keyword evidence="3" id="KW-0314">Glutamate biosynthesis</keyword>
<feature type="domain" description="FAD/NAD(P)-binding" evidence="5">
    <location>
        <begin position="150"/>
        <end position="471"/>
    </location>
</feature>
<dbReference type="Pfam" id="PF14691">
    <property type="entry name" value="Fer4_20"/>
    <property type="match status" value="1"/>
</dbReference>
<keyword evidence="1" id="KW-0028">Amino-acid biosynthesis</keyword>
<dbReference type="PANTHER" id="PTHR43100:SF1">
    <property type="entry name" value="GLUTAMATE SYNTHASE [NADPH] SMALL CHAIN"/>
    <property type="match status" value="1"/>
</dbReference>
<evidence type="ECO:0000313" key="7">
    <source>
        <dbReference type="EMBL" id="SDB91623.1"/>
    </source>
</evidence>